<feature type="transmembrane region" description="Helical" evidence="5">
    <location>
        <begin position="64"/>
        <end position="81"/>
    </location>
</feature>
<proteinExistence type="predicted"/>
<dbReference type="EMBL" id="JADIMU010000006">
    <property type="protein sequence ID" value="MBO8442276.1"/>
    <property type="molecule type" value="Genomic_DNA"/>
</dbReference>
<keyword evidence="4 5" id="KW-0472">Membrane</keyword>
<dbReference type="InterPro" id="IPR003339">
    <property type="entry name" value="ABC/ECF_trnsptr_transmembrane"/>
</dbReference>
<dbReference type="Pfam" id="PF02361">
    <property type="entry name" value="CbiQ"/>
    <property type="match status" value="1"/>
</dbReference>
<dbReference type="PANTHER" id="PTHR33514">
    <property type="entry name" value="PROTEIN ABCI12, CHLOROPLASTIC"/>
    <property type="match status" value="1"/>
</dbReference>
<accession>A0A9D9H8N3</accession>
<evidence type="ECO:0000256" key="5">
    <source>
        <dbReference type="SAM" id="Phobius"/>
    </source>
</evidence>
<evidence type="ECO:0000256" key="4">
    <source>
        <dbReference type="ARBA" id="ARBA00023136"/>
    </source>
</evidence>
<feature type="transmembrane region" description="Helical" evidence="5">
    <location>
        <begin position="25"/>
        <end position="52"/>
    </location>
</feature>
<evidence type="ECO:0000313" key="7">
    <source>
        <dbReference type="Proteomes" id="UP000823633"/>
    </source>
</evidence>
<dbReference type="GO" id="GO:0005886">
    <property type="term" value="C:plasma membrane"/>
    <property type="evidence" value="ECO:0007669"/>
    <property type="project" value="UniProtKB-ARBA"/>
</dbReference>
<keyword evidence="3 5" id="KW-1133">Transmembrane helix</keyword>
<evidence type="ECO:0008006" key="8">
    <source>
        <dbReference type="Google" id="ProtNLM"/>
    </source>
</evidence>
<dbReference type="AlphaFoldDB" id="A0A9D9H8N3"/>
<comment type="caution">
    <text evidence="6">The sequence shown here is derived from an EMBL/GenBank/DDBJ whole genome shotgun (WGS) entry which is preliminary data.</text>
</comment>
<reference evidence="6" key="2">
    <citation type="journal article" date="2021" name="PeerJ">
        <title>Extensive microbial diversity within the chicken gut microbiome revealed by metagenomics and culture.</title>
        <authorList>
            <person name="Gilroy R."/>
            <person name="Ravi A."/>
            <person name="Getino M."/>
            <person name="Pursley I."/>
            <person name="Horton D.L."/>
            <person name="Alikhan N.F."/>
            <person name="Baker D."/>
            <person name="Gharbi K."/>
            <person name="Hall N."/>
            <person name="Watson M."/>
            <person name="Adriaenssens E.M."/>
            <person name="Foster-Nyarko E."/>
            <person name="Jarju S."/>
            <person name="Secka A."/>
            <person name="Antonio M."/>
            <person name="Oren A."/>
            <person name="Chaudhuri R.R."/>
            <person name="La Ragione R."/>
            <person name="Hildebrand F."/>
            <person name="Pallen M.J."/>
        </authorList>
    </citation>
    <scope>NUCLEOTIDE SEQUENCE</scope>
    <source>
        <strain evidence="6">11167</strain>
    </source>
</reference>
<name>A0A9D9H8N3_9SPIR</name>
<feature type="transmembrane region" description="Helical" evidence="5">
    <location>
        <begin position="134"/>
        <end position="152"/>
    </location>
</feature>
<feature type="transmembrane region" description="Helical" evidence="5">
    <location>
        <begin position="88"/>
        <end position="110"/>
    </location>
</feature>
<evidence type="ECO:0000256" key="2">
    <source>
        <dbReference type="ARBA" id="ARBA00022692"/>
    </source>
</evidence>
<organism evidence="6 7">
    <name type="scientific">Candidatus Aphodenecus pullistercoris</name>
    <dbReference type="NCBI Taxonomy" id="2840669"/>
    <lineage>
        <taxon>Bacteria</taxon>
        <taxon>Pseudomonadati</taxon>
        <taxon>Spirochaetota</taxon>
        <taxon>Spirochaetia</taxon>
        <taxon>Spirochaetales</taxon>
        <taxon>Candidatus Aphodenecus</taxon>
    </lineage>
</organism>
<evidence type="ECO:0000256" key="3">
    <source>
        <dbReference type="ARBA" id="ARBA00022989"/>
    </source>
</evidence>
<reference evidence="6" key="1">
    <citation type="submission" date="2020-10" db="EMBL/GenBank/DDBJ databases">
        <authorList>
            <person name="Gilroy R."/>
        </authorList>
    </citation>
    <scope>NUCLEOTIDE SEQUENCE</scope>
    <source>
        <strain evidence="6">11167</strain>
    </source>
</reference>
<evidence type="ECO:0000256" key="1">
    <source>
        <dbReference type="ARBA" id="ARBA00004141"/>
    </source>
</evidence>
<gene>
    <name evidence="6" type="ORF">IAC42_00735</name>
</gene>
<dbReference type="Proteomes" id="UP000823633">
    <property type="component" value="Unassembled WGS sequence"/>
</dbReference>
<feature type="transmembrane region" description="Helical" evidence="5">
    <location>
        <begin position="220"/>
        <end position="236"/>
    </location>
</feature>
<evidence type="ECO:0000313" key="6">
    <source>
        <dbReference type="EMBL" id="MBO8442276.1"/>
    </source>
</evidence>
<protein>
    <recommendedName>
        <fullName evidence="8">Energy-coupling factor transporter transmembrane protein EcfT</fullName>
    </recommendedName>
</protein>
<dbReference type="PANTHER" id="PTHR33514:SF13">
    <property type="entry name" value="PROTEIN ABCI12, CHLOROPLASTIC"/>
    <property type="match status" value="1"/>
</dbReference>
<keyword evidence="2 5" id="KW-0812">Transmembrane</keyword>
<sequence length="239" mass="26065">MAAGMIFHTRARDSFLNSCSPLSKLLLLLTWCIIVTVAPWQLVYALSAILLVFAIAQRLPLDSWLSQGLLFAILAIFILVTERLATGSLILAAASALSFLSSILASLIFIDSTSPDELATSLSWLLAPILGKKAYLLSSAIQLTLSMIPMIFDTAQTIREARKARGARFLAHPVRSVTGYATQLVMSLLDNVSAWSDALSARSYTPYAVRGTVSFSWRDAMLVLSSLALVGLWLWTRLV</sequence>
<comment type="subcellular location">
    <subcellularLocation>
        <location evidence="1">Membrane</location>
        <topology evidence="1">Multi-pass membrane protein</topology>
    </subcellularLocation>
</comment>
<dbReference type="CDD" id="cd16914">
    <property type="entry name" value="EcfT"/>
    <property type="match status" value="1"/>
</dbReference>